<evidence type="ECO:0000256" key="5">
    <source>
        <dbReference type="SAM" id="Phobius"/>
    </source>
</evidence>
<keyword evidence="4 5" id="KW-0472">Membrane</keyword>
<feature type="domain" description="Cytochrome C biogenesis protein transmembrane" evidence="6">
    <location>
        <begin position="200"/>
        <end position="407"/>
    </location>
</feature>
<feature type="transmembrane region" description="Helical" evidence="5">
    <location>
        <begin position="394"/>
        <end position="414"/>
    </location>
</feature>
<dbReference type="PANTHER" id="PTHR32234">
    <property type="entry name" value="THIOL:DISULFIDE INTERCHANGE PROTEIN DSBD"/>
    <property type="match status" value="1"/>
</dbReference>
<evidence type="ECO:0000259" key="6">
    <source>
        <dbReference type="Pfam" id="PF02683"/>
    </source>
</evidence>
<dbReference type="EMBL" id="JABDJR010000166">
    <property type="protein sequence ID" value="NNF05993.1"/>
    <property type="molecule type" value="Genomic_DNA"/>
</dbReference>
<feature type="transmembrane region" description="Helical" evidence="5">
    <location>
        <begin position="426"/>
        <end position="443"/>
    </location>
</feature>
<comment type="caution">
    <text evidence="7">The sequence shown here is derived from an EMBL/GenBank/DDBJ whole genome shotgun (WGS) entry which is preliminary data.</text>
</comment>
<dbReference type="SUPFAM" id="SSF52833">
    <property type="entry name" value="Thioredoxin-like"/>
    <property type="match status" value="1"/>
</dbReference>
<dbReference type="AlphaFoldDB" id="A0A7Y2H1T6"/>
<accession>A0A7Y2H1T6</accession>
<dbReference type="InterPro" id="IPR003834">
    <property type="entry name" value="Cyt_c_assmbl_TM_dom"/>
</dbReference>
<reference evidence="7 8" key="1">
    <citation type="submission" date="2020-03" db="EMBL/GenBank/DDBJ databases">
        <title>Metabolic flexibility allows generalist bacteria to become dominant in a frequently disturbed ecosystem.</title>
        <authorList>
            <person name="Chen Y.-J."/>
            <person name="Leung P.M."/>
            <person name="Bay S.K."/>
            <person name="Hugenholtz P."/>
            <person name="Kessler A.J."/>
            <person name="Shelley G."/>
            <person name="Waite D.W."/>
            <person name="Cook P.L."/>
            <person name="Greening C."/>
        </authorList>
    </citation>
    <scope>NUCLEOTIDE SEQUENCE [LARGE SCALE GENOMIC DNA]</scope>
    <source>
        <strain evidence="7">SS_bin_28</strain>
    </source>
</reference>
<evidence type="ECO:0000313" key="8">
    <source>
        <dbReference type="Proteomes" id="UP000547674"/>
    </source>
</evidence>
<dbReference type="GO" id="GO:0017004">
    <property type="term" value="P:cytochrome complex assembly"/>
    <property type="evidence" value="ECO:0007669"/>
    <property type="project" value="InterPro"/>
</dbReference>
<protein>
    <recommendedName>
        <fullName evidence="6">Cytochrome C biogenesis protein transmembrane domain-containing protein</fullName>
    </recommendedName>
</protein>
<organism evidence="7 8">
    <name type="scientific">Eiseniibacteriota bacterium</name>
    <dbReference type="NCBI Taxonomy" id="2212470"/>
    <lineage>
        <taxon>Bacteria</taxon>
        <taxon>Candidatus Eiseniibacteriota</taxon>
    </lineage>
</organism>
<dbReference type="InterPro" id="IPR036249">
    <property type="entry name" value="Thioredoxin-like_sf"/>
</dbReference>
<dbReference type="Pfam" id="PF13899">
    <property type="entry name" value="Thioredoxin_7"/>
    <property type="match status" value="1"/>
</dbReference>
<feature type="transmembrane region" description="Helical" evidence="5">
    <location>
        <begin position="320"/>
        <end position="346"/>
    </location>
</feature>
<keyword evidence="2 5" id="KW-0812">Transmembrane</keyword>
<evidence type="ECO:0000313" key="7">
    <source>
        <dbReference type="EMBL" id="NNF05993.1"/>
    </source>
</evidence>
<dbReference type="Pfam" id="PF02683">
    <property type="entry name" value="DsbD_TM"/>
    <property type="match status" value="1"/>
</dbReference>
<dbReference type="Proteomes" id="UP000547674">
    <property type="component" value="Unassembled WGS sequence"/>
</dbReference>
<dbReference type="InterPro" id="IPR036929">
    <property type="entry name" value="DsbDN_sf"/>
</dbReference>
<keyword evidence="3 5" id="KW-1133">Transmembrane helix</keyword>
<dbReference type="GO" id="GO:0016020">
    <property type="term" value="C:membrane"/>
    <property type="evidence" value="ECO:0007669"/>
    <property type="project" value="UniProtKB-SubCell"/>
</dbReference>
<name>A0A7Y2H1T6_UNCEI</name>
<feature type="transmembrane region" description="Helical" evidence="5">
    <location>
        <begin position="352"/>
        <end position="373"/>
    </location>
</feature>
<dbReference type="Gene3D" id="3.40.30.10">
    <property type="entry name" value="Glutaredoxin"/>
    <property type="match status" value="1"/>
</dbReference>
<feature type="transmembrane region" description="Helical" evidence="5">
    <location>
        <begin position="196"/>
        <end position="219"/>
    </location>
</feature>
<evidence type="ECO:0000256" key="2">
    <source>
        <dbReference type="ARBA" id="ARBA00022692"/>
    </source>
</evidence>
<feature type="transmembrane region" description="Helical" evidence="5">
    <location>
        <begin position="239"/>
        <end position="264"/>
    </location>
</feature>
<dbReference type="GO" id="GO:0015035">
    <property type="term" value="F:protein-disulfide reductase activity"/>
    <property type="evidence" value="ECO:0007669"/>
    <property type="project" value="TreeGrafter"/>
</dbReference>
<sequence length="605" mass="63775">MAAPSDGGFGGEDQPAVTISTAWNQDAIVPGERVVLGIIANMGPGFHIGADIAQEVVAGDFDPIETVVTVLSASEALNLESVLFPEAHAVTASYIEGEVMSFDGRTVFYLPMTLDEDFDGSEVSVEVAVHYQACDDAVCLFPKTDTLRVSLPVASASNPSGQAALFENMPTASAGPDKVAFNAFGLSFSIDTSSSLGLVLLLLTAMLGGFLLNLTPCVLPVIPIKIMSLSNAAGSRGRLFSLGLVMSVGVVAFWVGLGVLIAGVSGFTATNQLFQYPWFTIIIGVIIAIMAVGMCGLFFIQLPQKVYAFNPNRESYPGSFGFGIMTAILSTPCTAPFMGAAAAWAATQNPTTTLATFGAIGFGMALPYLVLAASPGLVKKMPKTGPASELIKQVMGLLMLAAAAYFVGVGLSSLFLEAPDPPSKNYWFAVMFFVAAAGFWLLFKTFQITKRISPRVIFGVLGLLFMVSAVSGAKRLTDDGPIDWVYYTPDRFSGALAEGQVVVLDFTAEWCLNCKSLEHSVLQAGSVIEALGEADVVPMKVDITGKNPEGKAKLKEAGRLTIPLLVIYAPNGKEVFKSDFYTVDQVIGAVHEARGDLGLGTNLAP</sequence>
<dbReference type="Gene3D" id="2.60.40.1250">
    <property type="entry name" value="Thiol:disulfide interchange protein DsbD, N-terminal domain"/>
    <property type="match status" value="1"/>
</dbReference>
<proteinExistence type="predicted"/>
<evidence type="ECO:0000256" key="1">
    <source>
        <dbReference type="ARBA" id="ARBA00004141"/>
    </source>
</evidence>
<evidence type="ECO:0000256" key="3">
    <source>
        <dbReference type="ARBA" id="ARBA00022989"/>
    </source>
</evidence>
<evidence type="ECO:0000256" key="4">
    <source>
        <dbReference type="ARBA" id="ARBA00023136"/>
    </source>
</evidence>
<feature type="transmembrane region" description="Helical" evidence="5">
    <location>
        <begin position="276"/>
        <end position="300"/>
    </location>
</feature>
<gene>
    <name evidence="7" type="ORF">HKN21_04475</name>
</gene>
<comment type="subcellular location">
    <subcellularLocation>
        <location evidence="1">Membrane</location>
        <topology evidence="1">Multi-pass membrane protein</topology>
    </subcellularLocation>
</comment>
<dbReference type="PANTHER" id="PTHR32234:SF0">
    <property type="entry name" value="THIOL:DISULFIDE INTERCHANGE PROTEIN DSBD"/>
    <property type="match status" value="1"/>
</dbReference>
<dbReference type="GO" id="GO:0045454">
    <property type="term" value="P:cell redox homeostasis"/>
    <property type="evidence" value="ECO:0007669"/>
    <property type="project" value="TreeGrafter"/>
</dbReference>
<feature type="transmembrane region" description="Helical" evidence="5">
    <location>
        <begin position="455"/>
        <end position="473"/>
    </location>
</feature>